<protein>
    <recommendedName>
        <fullName evidence="6">BHLH domain-containing protein</fullName>
    </recommendedName>
</protein>
<feature type="compositionally biased region" description="Low complexity" evidence="5">
    <location>
        <begin position="43"/>
        <end position="55"/>
    </location>
</feature>
<dbReference type="GO" id="GO:0046983">
    <property type="term" value="F:protein dimerization activity"/>
    <property type="evidence" value="ECO:0007669"/>
    <property type="project" value="InterPro"/>
</dbReference>
<reference evidence="8" key="1">
    <citation type="journal article" date="2016" name="G3 (Bethesda)">
        <title>First Draft Assembly and Annotation of the Genome of a California Endemic Oak Quercus lobata Nee (Fagaceae).</title>
        <authorList>
            <person name="Sork V.L."/>
            <person name="Fitz-Gibbon S.T."/>
            <person name="Puiu D."/>
            <person name="Crepeau M."/>
            <person name="Gugger P.F."/>
            <person name="Sherman R."/>
            <person name="Stevens K."/>
            <person name="Langley C.H."/>
            <person name="Pellegrini M."/>
            <person name="Salzberg S.L."/>
        </authorList>
    </citation>
    <scope>NUCLEOTIDE SEQUENCE [LARGE SCALE GENOMIC DNA]</scope>
    <source>
        <strain evidence="8">cv. SW786</strain>
    </source>
</reference>
<dbReference type="InParanoid" id="A0A7N2KYE2"/>
<accession>A0A7N2KYE2</accession>
<feature type="region of interest" description="Disordered" evidence="5">
    <location>
        <begin position="1"/>
        <end position="99"/>
    </location>
</feature>
<dbReference type="GO" id="GO:0006351">
    <property type="term" value="P:DNA-templated transcription"/>
    <property type="evidence" value="ECO:0007669"/>
    <property type="project" value="InterPro"/>
</dbReference>
<feature type="region of interest" description="Disordered" evidence="5">
    <location>
        <begin position="395"/>
        <end position="415"/>
    </location>
</feature>
<dbReference type="Proteomes" id="UP000594261">
    <property type="component" value="Chromosome 2"/>
</dbReference>
<dbReference type="SMART" id="SM00353">
    <property type="entry name" value="HLH"/>
    <property type="match status" value="1"/>
</dbReference>
<keyword evidence="4" id="KW-0539">Nucleus</keyword>
<dbReference type="OMA" id="INERHAC"/>
<organism evidence="7 8">
    <name type="scientific">Quercus lobata</name>
    <name type="common">Valley oak</name>
    <dbReference type="NCBI Taxonomy" id="97700"/>
    <lineage>
        <taxon>Eukaryota</taxon>
        <taxon>Viridiplantae</taxon>
        <taxon>Streptophyta</taxon>
        <taxon>Embryophyta</taxon>
        <taxon>Tracheophyta</taxon>
        <taxon>Spermatophyta</taxon>
        <taxon>Magnoliopsida</taxon>
        <taxon>eudicotyledons</taxon>
        <taxon>Gunneridae</taxon>
        <taxon>Pentapetalae</taxon>
        <taxon>rosids</taxon>
        <taxon>fabids</taxon>
        <taxon>Fagales</taxon>
        <taxon>Fagaceae</taxon>
        <taxon>Quercus</taxon>
    </lineage>
</organism>
<evidence type="ECO:0000313" key="7">
    <source>
        <dbReference type="EnsemblPlants" id="QL02p065124:mrna"/>
    </source>
</evidence>
<name>A0A7N2KYE2_QUELO</name>
<feature type="compositionally biased region" description="Basic and acidic residues" evidence="5">
    <location>
        <begin position="404"/>
        <end position="415"/>
    </location>
</feature>
<dbReference type="EnsemblPlants" id="QL02p065124:mrna">
    <property type="protein sequence ID" value="QL02p065124:mrna"/>
    <property type="gene ID" value="QL02p065124"/>
</dbReference>
<dbReference type="Pfam" id="PF00010">
    <property type="entry name" value="HLH"/>
    <property type="match status" value="1"/>
</dbReference>
<feature type="domain" description="BHLH" evidence="6">
    <location>
        <begin position="83"/>
        <end position="133"/>
    </location>
</feature>
<comment type="subcellular location">
    <subcellularLocation>
        <location evidence="1">Nucleus</location>
    </subcellularLocation>
</comment>
<sequence length="415" mass="45917">MVKSAKIHQYEHHEEEFEDDDEGEEEEDEEDDGDVDGDGGGRNNNSNSNSNSSSSLLNRTTPRSRVGVGGKSSSTTQNQRSTAHRSKHSQTEQRRRSKINERFQILRNLIPQNDQKRDKASFLLEVIEYVQFLQEKLNTYEGDYRGWNPEPKKLIPWIHVEDVACLTCANQMDPSSRHKPAADECLCSRACRNHRGPAESFMDHSQVIRNGFGLENNVDPPAILSNAQNSTESELATEVVYKVLDHLTGSTAPPVPLNVQTKPNMFDLACRGGMPTESLQESISDAENLPSQPQPQWWHARPYATECAVPNNLLNVREELAVDSGSDSISSAYSQGILNSLTGALQSSGVDLSQASISVQVNVGKRSNSERISIASNSKDHEKQSMDDQVMVHTGVGSCSNESELAHKRLGTEES</sequence>
<dbReference type="SUPFAM" id="SSF47459">
    <property type="entry name" value="HLH, helix-loop-helix DNA-binding domain"/>
    <property type="match status" value="1"/>
</dbReference>
<evidence type="ECO:0000256" key="5">
    <source>
        <dbReference type="SAM" id="MobiDB-lite"/>
    </source>
</evidence>
<feature type="compositionally biased region" description="Basic and acidic residues" evidence="5">
    <location>
        <begin position="89"/>
        <end position="99"/>
    </location>
</feature>
<dbReference type="GO" id="GO:0005634">
    <property type="term" value="C:nucleus"/>
    <property type="evidence" value="ECO:0007669"/>
    <property type="project" value="UniProtKB-SubCell"/>
</dbReference>
<evidence type="ECO:0000256" key="3">
    <source>
        <dbReference type="ARBA" id="ARBA00023163"/>
    </source>
</evidence>
<dbReference type="InterPro" id="IPR036638">
    <property type="entry name" value="HLH_DNA-bd_sf"/>
</dbReference>
<evidence type="ECO:0000256" key="1">
    <source>
        <dbReference type="ARBA" id="ARBA00004123"/>
    </source>
</evidence>
<dbReference type="InterPro" id="IPR011598">
    <property type="entry name" value="bHLH_dom"/>
</dbReference>
<dbReference type="CDD" id="cd11453">
    <property type="entry name" value="bHLH_AtBIM_like"/>
    <property type="match status" value="1"/>
</dbReference>
<evidence type="ECO:0000256" key="4">
    <source>
        <dbReference type="ARBA" id="ARBA00023242"/>
    </source>
</evidence>
<keyword evidence="2" id="KW-0805">Transcription regulation</keyword>
<dbReference type="InterPro" id="IPR044295">
    <property type="entry name" value="BIM1/2/3"/>
</dbReference>
<dbReference type="Gene3D" id="4.10.280.10">
    <property type="entry name" value="Helix-loop-helix DNA-binding domain"/>
    <property type="match status" value="1"/>
</dbReference>
<feature type="compositionally biased region" description="Low complexity" evidence="5">
    <location>
        <begin position="63"/>
        <end position="74"/>
    </location>
</feature>
<dbReference type="PANTHER" id="PTHR46412">
    <property type="entry name" value="BES1-INTERACTING MYC-LIKE PROTEIN"/>
    <property type="match status" value="1"/>
</dbReference>
<keyword evidence="3" id="KW-0804">Transcription</keyword>
<reference evidence="7" key="2">
    <citation type="submission" date="2021-01" db="UniProtKB">
        <authorList>
            <consortium name="EnsemblPlants"/>
        </authorList>
    </citation>
    <scope>IDENTIFICATION</scope>
</reference>
<dbReference type="PROSITE" id="PS50888">
    <property type="entry name" value="BHLH"/>
    <property type="match status" value="1"/>
</dbReference>
<evidence type="ECO:0000256" key="2">
    <source>
        <dbReference type="ARBA" id="ARBA00023015"/>
    </source>
</evidence>
<evidence type="ECO:0000259" key="6">
    <source>
        <dbReference type="PROSITE" id="PS50888"/>
    </source>
</evidence>
<dbReference type="AlphaFoldDB" id="A0A7N2KYE2"/>
<keyword evidence="8" id="KW-1185">Reference proteome</keyword>
<dbReference type="Gramene" id="QL02p065124:mrna">
    <property type="protein sequence ID" value="QL02p065124:mrna"/>
    <property type="gene ID" value="QL02p065124"/>
</dbReference>
<feature type="compositionally biased region" description="Acidic residues" evidence="5">
    <location>
        <begin position="16"/>
        <end position="37"/>
    </location>
</feature>
<proteinExistence type="predicted"/>
<dbReference type="GO" id="GO:0003700">
    <property type="term" value="F:DNA-binding transcription factor activity"/>
    <property type="evidence" value="ECO:0007669"/>
    <property type="project" value="InterPro"/>
</dbReference>
<dbReference type="PANTHER" id="PTHR46412:SF9">
    <property type="entry name" value="TRANSCRIPTION FACTOR BIM3"/>
    <property type="match status" value="1"/>
</dbReference>
<evidence type="ECO:0000313" key="8">
    <source>
        <dbReference type="Proteomes" id="UP000594261"/>
    </source>
</evidence>